<feature type="compositionally biased region" description="Basic and acidic residues" evidence="3">
    <location>
        <begin position="257"/>
        <end position="266"/>
    </location>
</feature>
<dbReference type="Gene3D" id="2.40.50.90">
    <property type="match status" value="1"/>
</dbReference>
<evidence type="ECO:0000313" key="5">
    <source>
        <dbReference type="Proteomes" id="UP001152795"/>
    </source>
</evidence>
<dbReference type="InterPro" id="IPR039781">
    <property type="entry name" value="Rad21/Rec8-like"/>
</dbReference>
<dbReference type="Proteomes" id="UP001152795">
    <property type="component" value="Unassembled WGS sequence"/>
</dbReference>
<accession>A0A7D9E6X1</accession>
<sequence>NDVVHPAVRFSLRLQSNLMLGILRVYKEQVFHFCDDLKRAWRELRMTFHVDMRMIDLQKNSLSEDACTLPDPVLEHLRSPLADDFPKDIFSISPADIFPKVKQTGVNNFIKSSRMQNPALYHANLKLKNNSVPRFTLKTLKRYAKVVSVYDGDTCDLVFYQDEQQLNLNEPVRYKCRMLDYNAPELEEKPSGELARGYLTHLCTGGNAQTYNAGNLRTEKRVQQKLDNNEDSLVYAEFGGPGKYGRQLVTLYQTLKEEDNSSDKSSCDFVASPDDDPPGYENTSINSMMAQYIDMLP</sequence>
<feature type="region of interest" description="Disordered" evidence="3">
    <location>
        <begin position="257"/>
        <end position="281"/>
    </location>
</feature>
<dbReference type="Pfam" id="PF04825">
    <property type="entry name" value="Rad21_Rec8_N"/>
    <property type="match status" value="1"/>
</dbReference>
<dbReference type="EMBL" id="CACRXK020004540">
    <property type="protein sequence ID" value="CAB4003104.1"/>
    <property type="molecule type" value="Genomic_DNA"/>
</dbReference>
<dbReference type="AlphaFoldDB" id="A0A7D9E6X1"/>
<dbReference type="PANTHER" id="PTHR12585">
    <property type="entry name" value="SCC1 / RAD21 FAMILY MEMBER"/>
    <property type="match status" value="1"/>
</dbReference>
<dbReference type="PANTHER" id="PTHR12585:SF27">
    <property type="entry name" value="MEIOTIC RECOMBINATION PROTEIN REC8 HOMOLOG"/>
    <property type="match status" value="1"/>
</dbReference>
<comment type="caution">
    <text evidence="4">The sequence shown here is derived from an EMBL/GenBank/DDBJ whole genome shotgun (WGS) entry which is preliminary data.</text>
</comment>
<proteinExistence type="predicted"/>
<dbReference type="GO" id="GO:0030893">
    <property type="term" value="C:meiotic cohesin complex"/>
    <property type="evidence" value="ECO:0007669"/>
    <property type="project" value="TreeGrafter"/>
</dbReference>
<feature type="non-terminal residue" evidence="4">
    <location>
        <position position="297"/>
    </location>
</feature>
<name>A0A7D9E6X1_PARCT</name>
<gene>
    <name evidence="4" type="ORF">PACLA_8A069578</name>
</gene>
<dbReference type="GO" id="GO:0005634">
    <property type="term" value="C:nucleus"/>
    <property type="evidence" value="ECO:0007669"/>
    <property type="project" value="UniProtKB-SubCell"/>
</dbReference>
<comment type="subcellular location">
    <subcellularLocation>
        <location evidence="1">Nucleus</location>
    </subcellularLocation>
</comment>
<evidence type="ECO:0000256" key="2">
    <source>
        <dbReference type="ARBA" id="ARBA00023242"/>
    </source>
</evidence>
<dbReference type="GO" id="GO:0051177">
    <property type="term" value="P:meiotic sister chromatid cohesion"/>
    <property type="evidence" value="ECO:0007669"/>
    <property type="project" value="TreeGrafter"/>
</dbReference>
<dbReference type="InterPro" id="IPR006910">
    <property type="entry name" value="Rad21_Rec8_N"/>
</dbReference>
<dbReference type="SUPFAM" id="SSF50199">
    <property type="entry name" value="Staphylococcal nuclease"/>
    <property type="match status" value="1"/>
</dbReference>
<keyword evidence="5" id="KW-1185">Reference proteome</keyword>
<evidence type="ECO:0000313" key="4">
    <source>
        <dbReference type="EMBL" id="CAB4003104.1"/>
    </source>
</evidence>
<organism evidence="4 5">
    <name type="scientific">Paramuricea clavata</name>
    <name type="common">Red gorgonian</name>
    <name type="synonym">Violescent sea-whip</name>
    <dbReference type="NCBI Taxonomy" id="317549"/>
    <lineage>
        <taxon>Eukaryota</taxon>
        <taxon>Metazoa</taxon>
        <taxon>Cnidaria</taxon>
        <taxon>Anthozoa</taxon>
        <taxon>Octocorallia</taxon>
        <taxon>Malacalcyonacea</taxon>
        <taxon>Plexauridae</taxon>
        <taxon>Paramuricea</taxon>
    </lineage>
</organism>
<evidence type="ECO:0000256" key="3">
    <source>
        <dbReference type="SAM" id="MobiDB-lite"/>
    </source>
</evidence>
<dbReference type="GO" id="GO:0006302">
    <property type="term" value="P:double-strand break repair"/>
    <property type="evidence" value="ECO:0007669"/>
    <property type="project" value="TreeGrafter"/>
</dbReference>
<evidence type="ECO:0000256" key="1">
    <source>
        <dbReference type="ARBA" id="ARBA00004123"/>
    </source>
</evidence>
<protein>
    <submittedName>
        <fullName evidence="4">Double-strand-break repair rad21 homolog</fullName>
    </submittedName>
</protein>
<dbReference type="GO" id="GO:0003682">
    <property type="term" value="F:chromatin binding"/>
    <property type="evidence" value="ECO:0007669"/>
    <property type="project" value="TreeGrafter"/>
</dbReference>
<dbReference type="OrthoDB" id="430293at2759"/>
<keyword evidence="2" id="KW-0539">Nucleus</keyword>
<dbReference type="InterPro" id="IPR035437">
    <property type="entry name" value="SNase_OB-fold_sf"/>
</dbReference>
<reference evidence="4" key="1">
    <citation type="submission" date="2020-04" db="EMBL/GenBank/DDBJ databases">
        <authorList>
            <person name="Alioto T."/>
            <person name="Alioto T."/>
            <person name="Gomez Garrido J."/>
        </authorList>
    </citation>
    <scope>NUCLEOTIDE SEQUENCE</scope>
    <source>
        <strain evidence="4">A484AB</strain>
    </source>
</reference>